<evidence type="ECO:0000256" key="2">
    <source>
        <dbReference type="ARBA" id="ARBA00022676"/>
    </source>
</evidence>
<feature type="domain" description="Erythromycin biosynthesis protein CIII-like N-terminal" evidence="6">
    <location>
        <begin position="23"/>
        <end position="225"/>
    </location>
</feature>
<evidence type="ECO:0000313" key="8">
    <source>
        <dbReference type="Proteomes" id="UP001501867"/>
    </source>
</evidence>
<dbReference type="CDD" id="cd03784">
    <property type="entry name" value="GT1_Gtf-like"/>
    <property type="match status" value="1"/>
</dbReference>
<evidence type="ECO:0000256" key="4">
    <source>
        <dbReference type="SAM" id="MobiDB-lite"/>
    </source>
</evidence>
<evidence type="ECO:0000256" key="1">
    <source>
        <dbReference type="ARBA" id="ARBA00006962"/>
    </source>
</evidence>
<dbReference type="Pfam" id="PF06722">
    <property type="entry name" value="EryCIII-like_C"/>
    <property type="match status" value="1"/>
</dbReference>
<dbReference type="SUPFAM" id="SSF53756">
    <property type="entry name" value="UDP-Glycosyltransferase/glycogen phosphorylase"/>
    <property type="match status" value="1"/>
</dbReference>
<evidence type="ECO:0000259" key="5">
    <source>
        <dbReference type="Pfam" id="PF06722"/>
    </source>
</evidence>
<dbReference type="EMBL" id="BAAABV010000018">
    <property type="protein sequence ID" value="GAA0297377.1"/>
    <property type="molecule type" value="Genomic_DNA"/>
</dbReference>
<feature type="domain" description="Erythromycin biosynthesis protein CIII-like C-terminal" evidence="5">
    <location>
        <begin position="240"/>
        <end position="382"/>
    </location>
</feature>
<dbReference type="InterPro" id="IPR048284">
    <property type="entry name" value="EryCIII-like_N"/>
</dbReference>
<protein>
    <submittedName>
        <fullName evidence="7">Glycosyltransferase</fullName>
    </submittedName>
</protein>
<dbReference type="PANTHER" id="PTHR48050">
    <property type="entry name" value="STEROL 3-BETA-GLUCOSYLTRANSFERASE"/>
    <property type="match status" value="1"/>
</dbReference>
<evidence type="ECO:0000259" key="6">
    <source>
        <dbReference type="Pfam" id="PF21036"/>
    </source>
</evidence>
<name>A0ABN0VFZ4_9ACTN</name>
<keyword evidence="8" id="KW-1185">Reference proteome</keyword>
<dbReference type="PANTHER" id="PTHR48050:SF13">
    <property type="entry name" value="STEROL 3-BETA-GLUCOSYLTRANSFERASE UGT80A2"/>
    <property type="match status" value="1"/>
</dbReference>
<dbReference type="InterPro" id="IPR050426">
    <property type="entry name" value="Glycosyltransferase_28"/>
</dbReference>
<dbReference type="Proteomes" id="UP001501867">
    <property type="component" value="Unassembled WGS sequence"/>
</dbReference>
<dbReference type="RefSeq" id="WP_344161102.1">
    <property type="nucleotide sequence ID" value="NZ_BAAABV010000018.1"/>
</dbReference>
<reference evidence="7 8" key="1">
    <citation type="journal article" date="2019" name="Int. J. Syst. Evol. Microbiol.">
        <title>The Global Catalogue of Microorganisms (GCM) 10K type strain sequencing project: providing services to taxonomists for standard genome sequencing and annotation.</title>
        <authorList>
            <consortium name="The Broad Institute Genomics Platform"/>
            <consortium name="The Broad Institute Genome Sequencing Center for Infectious Disease"/>
            <person name="Wu L."/>
            <person name="Ma J."/>
        </authorList>
    </citation>
    <scope>NUCLEOTIDE SEQUENCE [LARGE SCALE GENOMIC DNA]</scope>
    <source>
        <strain evidence="7 8">JCM 4505</strain>
    </source>
</reference>
<comment type="similarity">
    <text evidence="1">Belongs to the glycosyltransferase 28 family.</text>
</comment>
<evidence type="ECO:0000256" key="3">
    <source>
        <dbReference type="ARBA" id="ARBA00022679"/>
    </source>
</evidence>
<sequence>MRTLFVCWAWPSHLYPMVPLAGAARAAGHEVLVACPPSLLPTALRTGLPAVAVGGDVELGPTVQRVIDRARSGDRARRPRPPGQKPPTPLDFFATTAEAMADGLLETCRRWRPDLIVHDATTYAAPAVGAALGIPTARHLWGVDFTHRFRDFEPEAFAALHRRLGVEGLALSGDTPTLDPCPPGLQVPVDYRPHRLRHLPYNGSGRFAHDLPARSPRPRLCVTWGTTSSSLDGADPVLTEVLRAAMDLDADVVFATTGRDSVPAELPPHWHTAVMQPLHLLLPHCDAVVSPGGSGTVMTAVTAGLPQVCVPILPDQEVTAEQLVASGAGLRVGVREAGRESLYEALRAVLHDPGHAAAARGLRDEALAQPTPVQTVRVLEELAGV</sequence>
<dbReference type="InterPro" id="IPR002213">
    <property type="entry name" value="UDP_glucos_trans"/>
</dbReference>
<evidence type="ECO:0000313" key="7">
    <source>
        <dbReference type="EMBL" id="GAA0297377.1"/>
    </source>
</evidence>
<organism evidence="7 8">
    <name type="scientific">Streptomyces polychromogenes</name>
    <dbReference type="NCBI Taxonomy" id="67342"/>
    <lineage>
        <taxon>Bacteria</taxon>
        <taxon>Bacillati</taxon>
        <taxon>Actinomycetota</taxon>
        <taxon>Actinomycetes</taxon>
        <taxon>Kitasatosporales</taxon>
        <taxon>Streptomycetaceae</taxon>
        <taxon>Streptomyces</taxon>
    </lineage>
</organism>
<proteinExistence type="inferred from homology"/>
<dbReference type="Gene3D" id="3.40.50.2000">
    <property type="entry name" value="Glycogen Phosphorylase B"/>
    <property type="match status" value="2"/>
</dbReference>
<accession>A0ABN0VFZ4</accession>
<comment type="caution">
    <text evidence="7">The sequence shown here is derived from an EMBL/GenBank/DDBJ whole genome shotgun (WGS) entry which is preliminary data.</text>
</comment>
<feature type="region of interest" description="Disordered" evidence="4">
    <location>
        <begin position="68"/>
        <end position="89"/>
    </location>
</feature>
<keyword evidence="3" id="KW-0808">Transferase</keyword>
<keyword evidence="2" id="KW-0328">Glycosyltransferase</keyword>
<dbReference type="InterPro" id="IPR010610">
    <property type="entry name" value="EryCIII-like_C"/>
</dbReference>
<dbReference type="Pfam" id="PF21036">
    <property type="entry name" value="EryCIII-like_N"/>
    <property type="match status" value="1"/>
</dbReference>
<gene>
    <name evidence="7" type="ORF">GCM10010302_40020</name>
</gene>